<sequence>MEHSREKGAHRPQSLEQSRRNPSLAPELPDAAVDNKRQNDCGGQIDPTGHREGASERVLDKTEGMVGNNNLEEGNTGDAAGAVDWRRRSMRRLIDDRTEKNHIDMPAAAADDIGIAAAPLGIPLLFCNFSFNERKFKIKKEKKKWEKWDVYCL</sequence>
<keyword evidence="3" id="KW-1185">Reference proteome</keyword>
<evidence type="ECO:0000256" key="1">
    <source>
        <dbReference type="SAM" id="MobiDB-lite"/>
    </source>
</evidence>
<feature type="region of interest" description="Disordered" evidence="1">
    <location>
        <begin position="1"/>
        <end position="59"/>
    </location>
</feature>
<proteinExistence type="predicted"/>
<accession>A0ABR2FUL0</accession>
<organism evidence="2 3">
    <name type="scientific">Hibiscus sabdariffa</name>
    <name type="common">roselle</name>
    <dbReference type="NCBI Taxonomy" id="183260"/>
    <lineage>
        <taxon>Eukaryota</taxon>
        <taxon>Viridiplantae</taxon>
        <taxon>Streptophyta</taxon>
        <taxon>Embryophyta</taxon>
        <taxon>Tracheophyta</taxon>
        <taxon>Spermatophyta</taxon>
        <taxon>Magnoliopsida</taxon>
        <taxon>eudicotyledons</taxon>
        <taxon>Gunneridae</taxon>
        <taxon>Pentapetalae</taxon>
        <taxon>rosids</taxon>
        <taxon>malvids</taxon>
        <taxon>Malvales</taxon>
        <taxon>Malvaceae</taxon>
        <taxon>Malvoideae</taxon>
        <taxon>Hibiscus</taxon>
    </lineage>
</organism>
<feature type="compositionally biased region" description="Basic and acidic residues" evidence="1">
    <location>
        <begin position="48"/>
        <end position="59"/>
    </location>
</feature>
<gene>
    <name evidence="2" type="ORF">V6N12_022353</name>
</gene>
<evidence type="ECO:0000313" key="3">
    <source>
        <dbReference type="Proteomes" id="UP001472677"/>
    </source>
</evidence>
<name>A0ABR2FUL0_9ROSI</name>
<evidence type="ECO:0000313" key="2">
    <source>
        <dbReference type="EMBL" id="KAK8587887.1"/>
    </source>
</evidence>
<protein>
    <submittedName>
        <fullName evidence="2">Uncharacterized protein</fullName>
    </submittedName>
</protein>
<reference evidence="2 3" key="1">
    <citation type="journal article" date="2024" name="G3 (Bethesda)">
        <title>Genome assembly of Hibiscus sabdariffa L. provides insights into metabolisms of medicinal natural products.</title>
        <authorList>
            <person name="Kim T."/>
        </authorList>
    </citation>
    <scope>NUCLEOTIDE SEQUENCE [LARGE SCALE GENOMIC DNA]</scope>
    <source>
        <strain evidence="2">TK-2024</strain>
        <tissue evidence="2">Old leaves</tissue>
    </source>
</reference>
<comment type="caution">
    <text evidence="2">The sequence shown here is derived from an EMBL/GenBank/DDBJ whole genome shotgun (WGS) entry which is preliminary data.</text>
</comment>
<dbReference type="EMBL" id="JBBPBM010000004">
    <property type="protein sequence ID" value="KAK8587887.1"/>
    <property type="molecule type" value="Genomic_DNA"/>
</dbReference>
<dbReference type="Proteomes" id="UP001472677">
    <property type="component" value="Unassembled WGS sequence"/>
</dbReference>